<dbReference type="Proteomes" id="UP000030762">
    <property type="component" value="Unassembled WGS sequence"/>
</dbReference>
<evidence type="ECO:0000313" key="13">
    <source>
        <dbReference type="Proteomes" id="UP000030762"/>
    </source>
</evidence>
<evidence type="ECO:0000256" key="3">
    <source>
        <dbReference type="ARBA" id="ARBA00022679"/>
    </source>
</evidence>
<keyword evidence="6" id="KW-0106">Calcium</keyword>
<dbReference type="OrthoDB" id="40902at2759"/>
<dbReference type="GO" id="GO:0005509">
    <property type="term" value="F:calcium ion binding"/>
    <property type="evidence" value="ECO:0007669"/>
    <property type="project" value="InterPro"/>
</dbReference>
<dbReference type="RefSeq" id="XP_008613002.1">
    <property type="nucleotide sequence ID" value="XM_008614780.1"/>
</dbReference>
<evidence type="ECO:0000256" key="4">
    <source>
        <dbReference type="ARBA" id="ARBA00022741"/>
    </source>
</evidence>
<feature type="binding site" evidence="9">
    <location>
        <position position="110"/>
    </location>
    <ligand>
        <name>ATP</name>
        <dbReference type="ChEBI" id="CHEBI:30616"/>
    </ligand>
</feature>
<reference evidence="12 13" key="1">
    <citation type="submission" date="2012-04" db="EMBL/GenBank/DDBJ databases">
        <title>The Genome Sequence of Saprolegnia declina VS20.</title>
        <authorList>
            <consortium name="The Broad Institute Genome Sequencing Platform"/>
            <person name="Russ C."/>
            <person name="Nusbaum C."/>
            <person name="Tyler B."/>
            <person name="van West P."/>
            <person name="Dieguez-Uribeondo J."/>
            <person name="de Bruijn I."/>
            <person name="Tripathy S."/>
            <person name="Jiang R."/>
            <person name="Young S.K."/>
            <person name="Zeng Q."/>
            <person name="Gargeya S."/>
            <person name="Fitzgerald M."/>
            <person name="Haas B."/>
            <person name="Abouelleil A."/>
            <person name="Alvarado L."/>
            <person name="Arachchi H.M."/>
            <person name="Berlin A."/>
            <person name="Chapman S.B."/>
            <person name="Goldberg J."/>
            <person name="Griggs A."/>
            <person name="Gujja S."/>
            <person name="Hansen M."/>
            <person name="Howarth C."/>
            <person name="Imamovic A."/>
            <person name="Larimer J."/>
            <person name="McCowen C."/>
            <person name="Montmayeur A."/>
            <person name="Murphy C."/>
            <person name="Neiman D."/>
            <person name="Pearson M."/>
            <person name="Priest M."/>
            <person name="Roberts A."/>
            <person name="Saif S."/>
            <person name="Shea T."/>
            <person name="Sisk P."/>
            <person name="Sykes S."/>
            <person name="Wortman J."/>
            <person name="Nusbaum C."/>
            <person name="Birren B."/>
        </authorList>
    </citation>
    <scope>NUCLEOTIDE SEQUENCE [LARGE SCALE GENOMIC DNA]</scope>
    <source>
        <strain evidence="12 13">VS20</strain>
    </source>
</reference>
<evidence type="ECO:0000256" key="1">
    <source>
        <dbReference type="ARBA" id="ARBA00001946"/>
    </source>
</evidence>
<dbReference type="GO" id="GO:0004674">
    <property type="term" value="F:protein serine/threonine kinase activity"/>
    <property type="evidence" value="ECO:0007669"/>
    <property type="project" value="UniProtKB-KW"/>
</dbReference>
<keyword evidence="13" id="KW-1185">Reference proteome</keyword>
<evidence type="ECO:0000256" key="6">
    <source>
        <dbReference type="ARBA" id="ARBA00022837"/>
    </source>
</evidence>
<evidence type="ECO:0000256" key="5">
    <source>
        <dbReference type="ARBA" id="ARBA00022777"/>
    </source>
</evidence>
<dbReference type="Gene3D" id="1.10.510.10">
    <property type="entry name" value="Transferase(Phosphotransferase) domain 1"/>
    <property type="match status" value="1"/>
</dbReference>
<keyword evidence="3" id="KW-0808">Transferase</keyword>
<dbReference type="InterPro" id="IPR017441">
    <property type="entry name" value="Protein_kinase_ATP_BS"/>
</dbReference>
<protein>
    <submittedName>
        <fullName evidence="12">CAMK/CDPK protein kinase</fullName>
    </submittedName>
</protein>
<dbReference type="Gene3D" id="1.10.238.10">
    <property type="entry name" value="EF-hand"/>
    <property type="match status" value="1"/>
</dbReference>
<dbReference type="InterPro" id="IPR018247">
    <property type="entry name" value="EF_Hand_1_Ca_BS"/>
</dbReference>
<keyword evidence="2" id="KW-0723">Serine/threonine-protein kinase</keyword>
<dbReference type="InterPro" id="IPR050205">
    <property type="entry name" value="CDPK_Ser/Thr_kinases"/>
</dbReference>
<dbReference type="Pfam" id="PF00069">
    <property type="entry name" value="Pkinase"/>
    <property type="match status" value="1"/>
</dbReference>
<dbReference type="Pfam" id="PF13499">
    <property type="entry name" value="EF-hand_7"/>
    <property type="match status" value="1"/>
</dbReference>
<evidence type="ECO:0000259" key="11">
    <source>
        <dbReference type="PROSITE" id="PS50222"/>
    </source>
</evidence>
<keyword evidence="5 12" id="KW-0418">Kinase</keyword>
<dbReference type="InterPro" id="IPR011009">
    <property type="entry name" value="Kinase-like_dom_sf"/>
</dbReference>
<evidence type="ECO:0000256" key="8">
    <source>
        <dbReference type="ARBA" id="ARBA00024334"/>
    </source>
</evidence>
<feature type="domain" description="EF-hand" evidence="11">
    <location>
        <begin position="469"/>
        <end position="499"/>
    </location>
</feature>
<accession>T0RSZ2</accession>
<feature type="domain" description="Protein kinase" evidence="10">
    <location>
        <begin position="79"/>
        <end position="337"/>
    </location>
</feature>
<evidence type="ECO:0000256" key="2">
    <source>
        <dbReference type="ARBA" id="ARBA00022527"/>
    </source>
</evidence>
<dbReference type="eggNOG" id="KOG0032">
    <property type="taxonomic scope" value="Eukaryota"/>
</dbReference>
<comment type="cofactor">
    <cofactor evidence="1">
        <name>Mg(2+)</name>
        <dbReference type="ChEBI" id="CHEBI:18420"/>
    </cofactor>
</comment>
<keyword evidence="4 9" id="KW-0547">Nucleotide-binding</keyword>
<feature type="domain" description="EF-hand" evidence="11">
    <location>
        <begin position="423"/>
        <end position="458"/>
    </location>
</feature>
<evidence type="ECO:0000259" key="10">
    <source>
        <dbReference type="PROSITE" id="PS50011"/>
    </source>
</evidence>
<dbReference type="InParanoid" id="T0RSZ2"/>
<name>T0RSZ2_SAPDV</name>
<dbReference type="PROSITE" id="PS00107">
    <property type="entry name" value="PROTEIN_KINASE_ATP"/>
    <property type="match status" value="1"/>
</dbReference>
<dbReference type="VEuPathDB" id="FungiDB:SDRG_08881"/>
<dbReference type="Gene3D" id="3.30.200.20">
    <property type="entry name" value="Phosphorylase Kinase, domain 1"/>
    <property type="match status" value="1"/>
</dbReference>
<feature type="domain" description="EF-hand" evidence="11">
    <location>
        <begin position="500"/>
        <end position="535"/>
    </location>
</feature>
<evidence type="ECO:0000313" key="12">
    <source>
        <dbReference type="EMBL" id="EQC33362.1"/>
    </source>
</evidence>
<dbReference type="SMART" id="SM00220">
    <property type="entry name" value="S_TKc"/>
    <property type="match status" value="1"/>
</dbReference>
<dbReference type="OMA" id="RTEWRNG"/>
<dbReference type="InterPro" id="IPR011992">
    <property type="entry name" value="EF-hand-dom_pair"/>
</dbReference>
<comment type="similarity">
    <text evidence="8">Belongs to the protein kinase superfamily. Ser/Thr protein kinase family. CDPK subfamily.</text>
</comment>
<dbReference type="PROSITE" id="PS00018">
    <property type="entry name" value="EF_HAND_1"/>
    <property type="match status" value="2"/>
</dbReference>
<dbReference type="InterPro" id="IPR008271">
    <property type="entry name" value="Ser/Thr_kinase_AS"/>
</dbReference>
<dbReference type="SUPFAM" id="SSF56112">
    <property type="entry name" value="Protein kinase-like (PK-like)"/>
    <property type="match status" value="1"/>
</dbReference>
<dbReference type="STRING" id="1156394.T0RSZ2"/>
<organism evidence="12 13">
    <name type="scientific">Saprolegnia diclina (strain VS20)</name>
    <dbReference type="NCBI Taxonomy" id="1156394"/>
    <lineage>
        <taxon>Eukaryota</taxon>
        <taxon>Sar</taxon>
        <taxon>Stramenopiles</taxon>
        <taxon>Oomycota</taxon>
        <taxon>Saprolegniomycetes</taxon>
        <taxon>Saprolegniales</taxon>
        <taxon>Saprolegniaceae</taxon>
        <taxon>Saprolegnia</taxon>
    </lineage>
</organism>
<evidence type="ECO:0000256" key="7">
    <source>
        <dbReference type="ARBA" id="ARBA00022840"/>
    </source>
</evidence>
<keyword evidence="7 9" id="KW-0067">ATP-binding</keyword>
<dbReference type="GeneID" id="19949608"/>
<dbReference type="PANTHER" id="PTHR24349">
    <property type="entry name" value="SERINE/THREONINE-PROTEIN KINASE"/>
    <property type="match status" value="1"/>
</dbReference>
<dbReference type="AlphaFoldDB" id="T0RSZ2"/>
<dbReference type="EMBL" id="JH767159">
    <property type="protein sequence ID" value="EQC33362.1"/>
    <property type="molecule type" value="Genomic_DNA"/>
</dbReference>
<dbReference type="PROSITE" id="PS00108">
    <property type="entry name" value="PROTEIN_KINASE_ST"/>
    <property type="match status" value="1"/>
</dbReference>
<dbReference type="PROSITE" id="PS50011">
    <property type="entry name" value="PROTEIN_KINASE_DOM"/>
    <property type="match status" value="1"/>
</dbReference>
<gene>
    <name evidence="12" type="ORF">SDRG_08881</name>
</gene>
<proteinExistence type="inferred from homology"/>
<dbReference type="InterPro" id="IPR000719">
    <property type="entry name" value="Prot_kinase_dom"/>
</dbReference>
<dbReference type="SMART" id="SM00054">
    <property type="entry name" value="EFh"/>
    <property type="match status" value="3"/>
</dbReference>
<dbReference type="GO" id="GO:0005524">
    <property type="term" value="F:ATP binding"/>
    <property type="evidence" value="ECO:0007669"/>
    <property type="project" value="UniProtKB-UniRule"/>
</dbReference>
<dbReference type="InterPro" id="IPR002048">
    <property type="entry name" value="EF_hand_dom"/>
</dbReference>
<evidence type="ECO:0000256" key="9">
    <source>
        <dbReference type="PROSITE-ProRule" id="PRU10141"/>
    </source>
</evidence>
<sequence>MRSVAMMRTVRRRSMSSMAAWNRADVEVSIGSVRTEWRNGVRRLAAFPALQQVALETAAFFTDPRDIDFGYPRTFRTKYTLGAQLGEGAFGTVYQVAPTDDAVTLDLAVKVIQKDRLASRKDFVALRQEARIMMLLGGTLNVVHYFGAYEDDRAVYLVMEHCVGGEAYARLTTTTLATEDDRAASYMLNVLHVVWQCHLLDILHGDLKLENFLFADDQVDSPLKLTDFGGAAFVLPNAVVSGLRGTPLYTAPEVLHGKYALPADMWSCGVILYRLLSGSFPFEGALIDEQILHAPIDVESGVWANVSPDAKDLVRKLLERDPQARLTAHDALRHPWMAQAFKERKDARRQVPRHLGGTMIQRLQLYRTLNGFQQAVFIEMTKRVSKASKVELAVLFSEICVDGASSIGVKDLARGFQNGGYKLTWGEVKSFLSRMDIDGDGVISFDEFCCAFLDWHEIQQDAAEWPILVQTVFATFDTDRDGMIRVADLVPHMPVRMVHTFLSDVQRCFAHADSDKDGAINLVEFERILLMQDEAWTAFAPRYLWH</sequence>
<dbReference type="SUPFAM" id="SSF47473">
    <property type="entry name" value="EF-hand"/>
    <property type="match status" value="1"/>
</dbReference>
<dbReference type="PROSITE" id="PS50222">
    <property type="entry name" value="EF_HAND_2"/>
    <property type="match status" value="3"/>
</dbReference>